<reference evidence="4 5" key="1">
    <citation type="submission" date="2020-04" db="EMBL/GenBank/DDBJ databases">
        <authorList>
            <person name="Wallbank WR R."/>
            <person name="Pardo Diaz C."/>
            <person name="Kozak K."/>
            <person name="Martin S."/>
            <person name="Jiggins C."/>
            <person name="Moest M."/>
            <person name="Warren A I."/>
            <person name="Byers J.R.P. K."/>
            <person name="Montejo-Kovacevich G."/>
            <person name="Yen C E."/>
        </authorList>
    </citation>
    <scope>NUCLEOTIDE SEQUENCE [LARGE SCALE GENOMIC DNA]</scope>
</reference>
<protein>
    <recommendedName>
        <fullName evidence="3">C-type lectin domain-containing protein</fullName>
    </recommendedName>
</protein>
<dbReference type="InterPro" id="IPR050111">
    <property type="entry name" value="C-type_lectin/snaclec_domain"/>
</dbReference>
<organism evidence="4 5">
    <name type="scientific">Arctia plantaginis</name>
    <name type="common">Wood tiger moth</name>
    <name type="synonym">Phalaena plantaginis</name>
    <dbReference type="NCBI Taxonomy" id="874455"/>
    <lineage>
        <taxon>Eukaryota</taxon>
        <taxon>Metazoa</taxon>
        <taxon>Ecdysozoa</taxon>
        <taxon>Arthropoda</taxon>
        <taxon>Hexapoda</taxon>
        <taxon>Insecta</taxon>
        <taxon>Pterygota</taxon>
        <taxon>Neoptera</taxon>
        <taxon>Endopterygota</taxon>
        <taxon>Lepidoptera</taxon>
        <taxon>Glossata</taxon>
        <taxon>Ditrysia</taxon>
        <taxon>Noctuoidea</taxon>
        <taxon>Erebidae</taxon>
        <taxon>Arctiinae</taxon>
        <taxon>Arctia</taxon>
    </lineage>
</organism>
<dbReference type="PANTHER" id="PTHR22803">
    <property type="entry name" value="MANNOSE, PHOSPHOLIPASE, LECTIN RECEPTOR RELATED"/>
    <property type="match status" value="1"/>
</dbReference>
<feature type="domain" description="C-type lectin" evidence="3">
    <location>
        <begin position="46"/>
        <end position="147"/>
    </location>
</feature>
<sequence>MRLSFHCCVLSLFAFILLTDGIKFRCDYTYSSEIKGWQKHHKVPATWNDARLMCAIEGGILASPSTAELSTFMVGLANTSEILTGLRATFSRGSYYTIDGIPLDQIIQDQTLLQLDNKNNKENCLALQTEGKFIDVDCDEPRPYVCFRAKTEEESEVDECGTPDPEYSYDKRTKKCYKLHTVPRNYHRAHFTCSAEGGHLAIINSDQEATVLRELFAKYPPARIVGNFWKDVAFVGFHNWGEGGDWRTIHGQTLNEAGYARFSPGEPNNSTTGEYCGAIYRTAYLNDLWCENEYAFICEKSKNYPSVCDSTG</sequence>
<dbReference type="Gene3D" id="3.10.100.10">
    <property type="entry name" value="Mannose-Binding Protein A, subunit A"/>
    <property type="match status" value="2"/>
</dbReference>
<dbReference type="InterPro" id="IPR016187">
    <property type="entry name" value="CTDL_fold"/>
</dbReference>
<dbReference type="InterPro" id="IPR016186">
    <property type="entry name" value="C-type_lectin-like/link_sf"/>
</dbReference>
<feature type="chain" id="PRO_5035904748" description="C-type lectin domain-containing protein" evidence="2">
    <location>
        <begin position="22"/>
        <end position="312"/>
    </location>
</feature>
<evidence type="ECO:0000259" key="3">
    <source>
        <dbReference type="PROSITE" id="PS50041"/>
    </source>
</evidence>
<name>A0A8S1BKP9_ARCPL</name>
<evidence type="ECO:0000256" key="1">
    <source>
        <dbReference type="ARBA" id="ARBA00023157"/>
    </source>
</evidence>
<evidence type="ECO:0000313" key="4">
    <source>
        <dbReference type="EMBL" id="CAB3257637.1"/>
    </source>
</evidence>
<dbReference type="Proteomes" id="UP000494256">
    <property type="component" value="Unassembled WGS sequence"/>
</dbReference>
<dbReference type="PROSITE" id="PS00615">
    <property type="entry name" value="C_TYPE_LECTIN_1"/>
    <property type="match status" value="1"/>
</dbReference>
<dbReference type="AlphaFoldDB" id="A0A8S1BKP9"/>
<accession>A0A8S1BKP9</accession>
<feature type="domain" description="C-type lectin" evidence="3">
    <location>
        <begin position="172"/>
        <end position="299"/>
    </location>
</feature>
<dbReference type="CDD" id="cd00037">
    <property type="entry name" value="CLECT"/>
    <property type="match status" value="2"/>
</dbReference>
<dbReference type="SUPFAM" id="SSF56436">
    <property type="entry name" value="C-type lectin-like"/>
    <property type="match status" value="2"/>
</dbReference>
<keyword evidence="2" id="KW-0732">Signal</keyword>
<dbReference type="EMBL" id="CADEBD010000553">
    <property type="protein sequence ID" value="CAB3257637.1"/>
    <property type="molecule type" value="Genomic_DNA"/>
</dbReference>
<keyword evidence="1" id="KW-1015">Disulfide bond</keyword>
<evidence type="ECO:0000313" key="5">
    <source>
        <dbReference type="Proteomes" id="UP000494256"/>
    </source>
</evidence>
<dbReference type="InterPro" id="IPR018378">
    <property type="entry name" value="C-type_lectin_CS"/>
</dbReference>
<proteinExistence type="predicted"/>
<dbReference type="InterPro" id="IPR001304">
    <property type="entry name" value="C-type_lectin-like"/>
</dbReference>
<dbReference type="SMART" id="SM00034">
    <property type="entry name" value="CLECT"/>
    <property type="match status" value="2"/>
</dbReference>
<evidence type="ECO:0000256" key="2">
    <source>
        <dbReference type="SAM" id="SignalP"/>
    </source>
</evidence>
<comment type="caution">
    <text evidence="4">The sequence shown here is derived from an EMBL/GenBank/DDBJ whole genome shotgun (WGS) entry which is preliminary data.</text>
</comment>
<dbReference type="Pfam" id="PF00059">
    <property type="entry name" value="Lectin_C"/>
    <property type="match status" value="2"/>
</dbReference>
<gene>
    <name evidence="4" type="ORF">APLA_LOCUS15957</name>
</gene>
<feature type="signal peptide" evidence="2">
    <location>
        <begin position="1"/>
        <end position="21"/>
    </location>
</feature>
<dbReference type="PROSITE" id="PS50041">
    <property type="entry name" value="C_TYPE_LECTIN_2"/>
    <property type="match status" value="2"/>
</dbReference>
<dbReference type="OrthoDB" id="8251691at2759"/>